<evidence type="ECO:0000256" key="1">
    <source>
        <dbReference type="SAM" id="MobiDB-lite"/>
    </source>
</evidence>
<evidence type="ECO:0000313" key="2">
    <source>
        <dbReference type="EMBL" id="KAK0517298.1"/>
    </source>
</evidence>
<sequence length="235" mass="23519">MSSTTHNACIVKGTGCSSPTNLPEFIDTNACLCGLLESASELPDNGVNIELWRCIGNASADVTHGDNGKWYNTTLPSEELSGINESQNWGQNPPDTSQAYVLVTVNGQAAYQVLGSGGSPELIGADTDCNGNNDTTLSGMYYAKGKDSSPSASATITSSTSSTSSAKTVSSAIATSVSVASSSTTAPPSSTTSTGSPSASAAAPKGGSSSAANHVSLKSAFLVGLVFASVGSILM</sequence>
<dbReference type="Proteomes" id="UP001166286">
    <property type="component" value="Unassembled WGS sequence"/>
</dbReference>
<feature type="region of interest" description="Disordered" evidence="1">
    <location>
        <begin position="180"/>
        <end position="208"/>
    </location>
</feature>
<protein>
    <submittedName>
        <fullName evidence="2">Uncharacterized protein</fullName>
    </submittedName>
</protein>
<accession>A0AA39RBJ3</accession>
<organism evidence="2 3">
    <name type="scientific">Cladonia borealis</name>
    <dbReference type="NCBI Taxonomy" id="184061"/>
    <lineage>
        <taxon>Eukaryota</taxon>
        <taxon>Fungi</taxon>
        <taxon>Dikarya</taxon>
        <taxon>Ascomycota</taxon>
        <taxon>Pezizomycotina</taxon>
        <taxon>Lecanoromycetes</taxon>
        <taxon>OSLEUM clade</taxon>
        <taxon>Lecanoromycetidae</taxon>
        <taxon>Lecanorales</taxon>
        <taxon>Lecanorineae</taxon>
        <taxon>Cladoniaceae</taxon>
        <taxon>Cladonia</taxon>
    </lineage>
</organism>
<comment type="caution">
    <text evidence="2">The sequence shown here is derived from an EMBL/GenBank/DDBJ whole genome shotgun (WGS) entry which is preliminary data.</text>
</comment>
<name>A0AA39RBJ3_9LECA</name>
<dbReference type="EMBL" id="JAFEKC020000001">
    <property type="protein sequence ID" value="KAK0517298.1"/>
    <property type="molecule type" value="Genomic_DNA"/>
</dbReference>
<gene>
    <name evidence="2" type="ORF">JMJ35_000453</name>
</gene>
<proteinExistence type="predicted"/>
<dbReference type="AlphaFoldDB" id="A0AA39RBJ3"/>
<reference evidence="2" key="1">
    <citation type="submission" date="2023-03" db="EMBL/GenBank/DDBJ databases">
        <title>Complete genome of Cladonia borealis.</title>
        <authorList>
            <person name="Park H."/>
        </authorList>
    </citation>
    <scope>NUCLEOTIDE SEQUENCE</scope>
    <source>
        <strain evidence="2">ANT050790</strain>
    </source>
</reference>
<keyword evidence="3" id="KW-1185">Reference proteome</keyword>
<evidence type="ECO:0000313" key="3">
    <source>
        <dbReference type="Proteomes" id="UP001166286"/>
    </source>
</evidence>